<organism evidence="2 3">
    <name type="scientific">Phytophthora sojae (strain P6497)</name>
    <name type="common">Soybean stem and root rot agent</name>
    <name type="synonym">Phytophthora megasperma f. sp. glycines</name>
    <dbReference type="NCBI Taxonomy" id="1094619"/>
    <lineage>
        <taxon>Eukaryota</taxon>
        <taxon>Sar</taxon>
        <taxon>Stramenopiles</taxon>
        <taxon>Oomycota</taxon>
        <taxon>Peronosporomycetes</taxon>
        <taxon>Peronosporales</taxon>
        <taxon>Peronosporaceae</taxon>
        <taxon>Phytophthora</taxon>
    </lineage>
</organism>
<feature type="compositionally biased region" description="Polar residues" evidence="1">
    <location>
        <begin position="645"/>
        <end position="654"/>
    </location>
</feature>
<evidence type="ECO:0000313" key="3">
    <source>
        <dbReference type="Proteomes" id="UP000002640"/>
    </source>
</evidence>
<feature type="compositionally biased region" description="Low complexity" evidence="1">
    <location>
        <begin position="584"/>
        <end position="601"/>
    </location>
</feature>
<protein>
    <submittedName>
        <fullName evidence="2">Uncharacterized protein</fullName>
    </submittedName>
</protein>
<feature type="compositionally biased region" description="Polar residues" evidence="1">
    <location>
        <begin position="667"/>
        <end position="678"/>
    </location>
</feature>
<dbReference type="AlphaFoldDB" id="G4ZKQ2"/>
<sequence length="829" mass="87433">MGDAACDTVPSTPPSAAVDLMSSPPPATTSRRSVDASPAATLDDGASLHVKVENLHASSASEDPSSVPASSGAGSGTSVGRPLTLADLERVLELRDNRMEFTMAERETKMCKLLAYLFAKPPVDPSPELNRRLQNASSIDELLPALEDQVDDGPRPAAVAGEKAAEAFAERTRADLLQHNLCEAAKEIAALREAAATSDALARSLKEEVLSMQLLDTERMSFLAEKQLLEATIRDKDQLIAAQVNDYRRNTGNRQLLIGRCYELSTQLAQLSDAILMGDGSANQWLKRQLADKDHTIRTLTRCKKFTSLLEAFRDASNLLRQAGLGVFGEVEQHVQTPSPTPTAPLPSHPRRRSRDPDDESAQSTEAPASSSSPTSPKKPKKRRMARWARIQEARQAELARQGSAPAPKKQRSSNKKRRSPSPASEGSLTEEKAPVPAAAEHSTGLVDSTPSPSSRYPQRAAKLNAAVIQREVLAQESDNDSVVLGEAPVVLSVDDAPAGTPSTPVGSSMPSTEEAVTSGVTEEVGETLEGPVAVESSPGGFTSRVPAKSPAPSSASEAPTEELYSSAPVTPVVGEASPATQVEAASTLASLSSEAPPALTTSSVMIRVLHPGKHPAWSPGSPDEDDDAGDSDSDHDVGSAGGSPATTSPNLSGQPVAPPGKPVVGSESNDGGHQQASPADHGDEDSSFAEPALTSTKDSTGKAPVKPAGPSKKVPVKAASAPASKKKKARRRVKLEGGPPPLLVDVKTLVQRASNETSRDSRESKYMKRLRSLPFFHKASRRCWEKILASCVPIAVTEKTADGVRIQPTPISLAGLHAFAKVDDPNHP</sequence>
<dbReference type="Proteomes" id="UP000002640">
    <property type="component" value="Unassembled WGS sequence"/>
</dbReference>
<feature type="compositionally biased region" description="Polar residues" evidence="1">
    <location>
        <begin position="501"/>
        <end position="512"/>
    </location>
</feature>
<feature type="compositionally biased region" description="Low complexity" evidence="1">
    <location>
        <begin position="362"/>
        <end position="376"/>
    </location>
</feature>
<feature type="compositionally biased region" description="Low complexity" evidence="1">
    <location>
        <begin position="547"/>
        <end position="559"/>
    </location>
</feature>
<feature type="compositionally biased region" description="Low complexity" evidence="1">
    <location>
        <begin position="513"/>
        <end position="533"/>
    </location>
</feature>
<dbReference type="STRING" id="1094619.G4ZKQ2"/>
<feature type="compositionally biased region" description="Basic residues" evidence="1">
    <location>
        <begin position="378"/>
        <end position="387"/>
    </location>
</feature>
<feature type="compositionally biased region" description="Basic residues" evidence="1">
    <location>
        <begin position="725"/>
        <end position="734"/>
    </location>
</feature>
<feature type="compositionally biased region" description="Low complexity" evidence="1">
    <location>
        <begin position="711"/>
        <end position="724"/>
    </location>
</feature>
<feature type="region of interest" description="Disordered" evidence="1">
    <location>
        <begin position="1"/>
        <end position="81"/>
    </location>
</feature>
<name>G4ZKQ2_PHYSP</name>
<feature type="compositionally biased region" description="Polar residues" evidence="1">
    <location>
        <begin position="446"/>
        <end position="457"/>
    </location>
</feature>
<proteinExistence type="predicted"/>
<dbReference type="RefSeq" id="XP_009530171.1">
    <property type="nucleotide sequence ID" value="XM_009531876.1"/>
</dbReference>
<feature type="region of interest" description="Disordered" evidence="1">
    <location>
        <begin position="494"/>
        <end position="743"/>
    </location>
</feature>
<dbReference type="GeneID" id="20646845"/>
<reference evidence="2 3" key="1">
    <citation type="journal article" date="2006" name="Science">
        <title>Phytophthora genome sequences uncover evolutionary origins and mechanisms of pathogenesis.</title>
        <authorList>
            <person name="Tyler B.M."/>
            <person name="Tripathy S."/>
            <person name="Zhang X."/>
            <person name="Dehal P."/>
            <person name="Jiang R.H."/>
            <person name="Aerts A."/>
            <person name="Arredondo F.D."/>
            <person name="Baxter L."/>
            <person name="Bensasson D."/>
            <person name="Beynon J.L."/>
            <person name="Chapman J."/>
            <person name="Damasceno C.M."/>
            <person name="Dorrance A.E."/>
            <person name="Dou D."/>
            <person name="Dickerman A.W."/>
            <person name="Dubchak I.L."/>
            <person name="Garbelotto M."/>
            <person name="Gijzen M."/>
            <person name="Gordon S.G."/>
            <person name="Govers F."/>
            <person name="Grunwald N.J."/>
            <person name="Huang W."/>
            <person name="Ivors K.L."/>
            <person name="Jones R.W."/>
            <person name="Kamoun S."/>
            <person name="Krampis K."/>
            <person name="Lamour K.H."/>
            <person name="Lee M.K."/>
            <person name="McDonald W.H."/>
            <person name="Medina M."/>
            <person name="Meijer H.J."/>
            <person name="Nordberg E.K."/>
            <person name="Maclean D.J."/>
            <person name="Ospina-Giraldo M.D."/>
            <person name="Morris P.F."/>
            <person name="Phuntumart V."/>
            <person name="Putnam N.H."/>
            <person name="Rash S."/>
            <person name="Rose J.K."/>
            <person name="Sakihama Y."/>
            <person name="Salamov A.A."/>
            <person name="Savidor A."/>
            <person name="Scheuring C.F."/>
            <person name="Smith B.M."/>
            <person name="Sobral B.W."/>
            <person name="Terry A."/>
            <person name="Torto-Alalibo T.A."/>
            <person name="Win J."/>
            <person name="Xu Z."/>
            <person name="Zhang H."/>
            <person name="Grigoriev I.V."/>
            <person name="Rokhsar D.S."/>
            <person name="Boore J.L."/>
        </authorList>
    </citation>
    <scope>NUCLEOTIDE SEQUENCE [LARGE SCALE GENOMIC DNA]</scope>
    <source>
        <strain evidence="2 3">P6497</strain>
    </source>
</reference>
<evidence type="ECO:0000313" key="2">
    <source>
        <dbReference type="EMBL" id="EGZ16422.1"/>
    </source>
</evidence>
<dbReference type="InParanoid" id="G4ZKQ2"/>
<feature type="compositionally biased region" description="Low complexity" evidence="1">
    <location>
        <begin position="64"/>
        <end position="80"/>
    </location>
</feature>
<feature type="region of interest" description="Disordered" evidence="1">
    <location>
        <begin position="333"/>
        <end position="460"/>
    </location>
</feature>
<feature type="compositionally biased region" description="Basic residues" evidence="1">
    <location>
        <begin position="409"/>
        <end position="420"/>
    </location>
</feature>
<feature type="compositionally biased region" description="Pro residues" evidence="1">
    <location>
        <begin position="339"/>
        <end position="348"/>
    </location>
</feature>
<dbReference type="EMBL" id="JH159155">
    <property type="protein sequence ID" value="EGZ16422.1"/>
    <property type="molecule type" value="Genomic_DNA"/>
</dbReference>
<gene>
    <name evidence="2" type="ORF">PHYSODRAFT_334609</name>
</gene>
<accession>G4ZKQ2</accession>
<keyword evidence="3" id="KW-1185">Reference proteome</keyword>
<feature type="compositionally biased region" description="Acidic residues" evidence="1">
    <location>
        <begin position="623"/>
        <end position="632"/>
    </location>
</feature>
<evidence type="ECO:0000256" key="1">
    <source>
        <dbReference type="SAM" id="MobiDB-lite"/>
    </source>
</evidence>
<dbReference type="KEGG" id="psoj:PHYSODRAFT_334609"/>